<dbReference type="InterPro" id="IPR013150">
    <property type="entry name" value="TFIIB_cyclin"/>
</dbReference>
<sequence length="90" mass="10388">MHEFRRTVKEVISVVKVCEATLRKRLTEFEETPTSALTIDEFMRVDLEKECDPPSFVAGQKKLKMQQILILSIDSTWHLNALCGALSWLH</sequence>
<accession>A0A672M6U2</accession>
<dbReference type="Ensembl" id="ENSSGRT00000036664.1">
    <property type="protein sequence ID" value="ENSSGRP00000034153.1"/>
    <property type="gene ID" value="ENSSGRG00000018969.1"/>
</dbReference>
<dbReference type="InterPro" id="IPR036915">
    <property type="entry name" value="Cyclin-like_sf"/>
</dbReference>
<dbReference type="Proteomes" id="UP000472262">
    <property type="component" value="Unassembled WGS sequence"/>
</dbReference>
<proteinExistence type="predicted"/>
<dbReference type="Gene3D" id="1.10.472.10">
    <property type="entry name" value="Cyclin-like"/>
    <property type="match status" value="1"/>
</dbReference>
<reference evidence="2" key="1">
    <citation type="submission" date="2025-08" db="UniProtKB">
        <authorList>
            <consortium name="Ensembl"/>
        </authorList>
    </citation>
    <scope>IDENTIFICATION</scope>
</reference>
<keyword evidence="3" id="KW-1185">Reference proteome</keyword>
<organism evidence="2 3">
    <name type="scientific">Sinocyclocheilus grahami</name>
    <name type="common">Dianchi golden-line fish</name>
    <name type="synonym">Barbus grahami</name>
    <dbReference type="NCBI Taxonomy" id="75366"/>
    <lineage>
        <taxon>Eukaryota</taxon>
        <taxon>Metazoa</taxon>
        <taxon>Chordata</taxon>
        <taxon>Craniata</taxon>
        <taxon>Vertebrata</taxon>
        <taxon>Euteleostomi</taxon>
        <taxon>Actinopterygii</taxon>
        <taxon>Neopterygii</taxon>
        <taxon>Teleostei</taxon>
        <taxon>Ostariophysi</taxon>
        <taxon>Cypriniformes</taxon>
        <taxon>Cyprinidae</taxon>
        <taxon>Cyprininae</taxon>
        <taxon>Sinocyclocheilus</taxon>
    </lineage>
</organism>
<dbReference type="InParanoid" id="A0A672M6U2"/>
<protein>
    <recommendedName>
        <fullName evidence="1">Transcription factor TFIIB cyclin-like domain-containing protein</fullName>
    </recommendedName>
</protein>
<feature type="domain" description="Transcription factor TFIIB cyclin-like" evidence="1">
    <location>
        <begin position="1"/>
        <end position="31"/>
    </location>
</feature>
<evidence type="ECO:0000313" key="2">
    <source>
        <dbReference type="Ensembl" id="ENSSGRP00000034153.1"/>
    </source>
</evidence>
<reference evidence="2" key="2">
    <citation type="submission" date="2025-09" db="UniProtKB">
        <authorList>
            <consortium name="Ensembl"/>
        </authorList>
    </citation>
    <scope>IDENTIFICATION</scope>
</reference>
<dbReference type="SUPFAM" id="SSF47954">
    <property type="entry name" value="Cyclin-like"/>
    <property type="match status" value="1"/>
</dbReference>
<dbReference type="AlphaFoldDB" id="A0A672M6U2"/>
<name>A0A672M6U2_SINGR</name>
<evidence type="ECO:0000259" key="1">
    <source>
        <dbReference type="Pfam" id="PF00382"/>
    </source>
</evidence>
<dbReference type="GO" id="GO:0017025">
    <property type="term" value="F:TBP-class protein binding"/>
    <property type="evidence" value="ECO:0007669"/>
    <property type="project" value="InterPro"/>
</dbReference>
<dbReference type="Pfam" id="PF00382">
    <property type="entry name" value="TFIIB"/>
    <property type="match status" value="1"/>
</dbReference>
<evidence type="ECO:0000313" key="3">
    <source>
        <dbReference type="Proteomes" id="UP000472262"/>
    </source>
</evidence>